<dbReference type="AlphaFoldDB" id="A0A9N9ALD1"/>
<dbReference type="CDD" id="cd20264">
    <property type="entry name" value="Complex1_LYR_LYRM4"/>
    <property type="match status" value="1"/>
</dbReference>
<feature type="domain" description="Complex 1 LYR protein" evidence="2">
    <location>
        <begin position="11"/>
        <end position="67"/>
    </location>
</feature>
<dbReference type="GO" id="GO:0016226">
    <property type="term" value="P:iron-sulfur cluster assembly"/>
    <property type="evidence" value="ECO:0007669"/>
    <property type="project" value="InterPro"/>
</dbReference>
<organism evidence="3 4">
    <name type="scientific">Paraglomus brasilianum</name>
    <dbReference type="NCBI Taxonomy" id="144538"/>
    <lineage>
        <taxon>Eukaryota</taxon>
        <taxon>Fungi</taxon>
        <taxon>Fungi incertae sedis</taxon>
        <taxon>Mucoromycota</taxon>
        <taxon>Glomeromycotina</taxon>
        <taxon>Glomeromycetes</taxon>
        <taxon>Paraglomerales</taxon>
        <taxon>Paraglomeraceae</taxon>
        <taxon>Paraglomus</taxon>
    </lineage>
</organism>
<dbReference type="PANTHER" id="PTHR13166:SF7">
    <property type="entry name" value="LYR MOTIF-CONTAINING PROTEIN 4"/>
    <property type="match status" value="1"/>
</dbReference>
<protein>
    <submittedName>
        <fullName evidence="3">1783_t:CDS:1</fullName>
    </submittedName>
</protein>
<sequence length="104" mass="12045">MSTASPINRARVLHLYRSFLKAGDKFSNYNFRDYVKRRARDAFKEAKNETDLTSIKRLVEKAETELAIVQRQSQLSQLYGAEKLVVEDWEGSGKKSRIREHGPN</sequence>
<evidence type="ECO:0000256" key="1">
    <source>
        <dbReference type="ARBA" id="ARBA00009508"/>
    </source>
</evidence>
<dbReference type="InterPro" id="IPR051522">
    <property type="entry name" value="ISC_assembly_LYR"/>
</dbReference>
<accession>A0A9N9ALD1</accession>
<comment type="caution">
    <text evidence="3">The sequence shown here is derived from an EMBL/GenBank/DDBJ whole genome shotgun (WGS) entry which is preliminary data.</text>
</comment>
<evidence type="ECO:0000313" key="3">
    <source>
        <dbReference type="EMBL" id="CAG8533038.1"/>
    </source>
</evidence>
<dbReference type="OrthoDB" id="275715at2759"/>
<dbReference type="GO" id="GO:0005739">
    <property type="term" value="C:mitochondrion"/>
    <property type="evidence" value="ECO:0007669"/>
    <property type="project" value="TreeGrafter"/>
</dbReference>
<name>A0A9N9ALD1_9GLOM</name>
<dbReference type="EMBL" id="CAJVPI010000422">
    <property type="protein sequence ID" value="CAG8533038.1"/>
    <property type="molecule type" value="Genomic_DNA"/>
</dbReference>
<keyword evidence="4" id="KW-1185">Reference proteome</keyword>
<dbReference type="GO" id="GO:1990221">
    <property type="term" value="C:L-cysteine desulfurase complex"/>
    <property type="evidence" value="ECO:0007669"/>
    <property type="project" value="TreeGrafter"/>
</dbReference>
<gene>
    <name evidence="3" type="ORF">PBRASI_LOCUS4206</name>
</gene>
<evidence type="ECO:0000313" key="4">
    <source>
        <dbReference type="Proteomes" id="UP000789739"/>
    </source>
</evidence>
<dbReference type="PANTHER" id="PTHR13166">
    <property type="entry name" value="PROTEIN C6ORF149"/>
    <property type="match status" value="1"/>
</dbReference>
<dbReference type="Pfam" id="PF05347">
    <property type="entry name" value="Complex1_LYR"/>
    <property type="match status" value="1"/>
</dbReference>
<comment type="similarity">
    <text evidence="1">Belongs to the complex I LYR family.</text>
</comment>
<dbReference type="InterPro" id="IPR008011">
    <property type="entry name" value="Complex1_LYR_dom"/>
</dbReference>
<reference evidence="3" key="1">
    <citation type="submission" date="2021-06" db="EMBL/GenBank/DDBJ databases">
        <authorList>
            <person name="Kallberg Y."/>
            <person name="Tangrot J."/>
            <person name="Rosling A."/>
        </authorList>
    </citation>
    <scope>NUCLEOTIDE SEQUENCE</scope>
    <source>
        <strain evidence="3">BR232B</strain>
    </source>
</reference>
<dbReference type="Proteomes" id="UP000789739">
    <property type="component" value="Unassembled WGS sequence"/>
</dbReference>
<proteinExistence type="inferred from homology"/>
<evidence type="ECO:0000259" key="2">
    <source>
        <dbReference type="Pfam" id="PF05347"/>
    </source>
</evidence>
<dbReference type="InterPro" id="IPR045297">
    <property type="entry name" value="Complex1_LYR_LYRM4"/>
</dbReference>